<dbReference type="HAMAP" id="MF_01477">
    <property type="entry name" value="Iojap_RsfS"/>
    <property type="match status" value="1"/>
</dbReference>
<dbReference type="RefSeq" id="XP_034084119.1">
    <property type="nucleotide sequence ID" value="XM_034228228.1"/>
</dbReference>
<dbReference type="Pfam" id="PF02410">
    <property type="entry name" value="RsfS"/>
    <property type="match status" value="1"/>
</dbReference>
<keyword evidence="3" id="KW-0496">Mitochondrion</keyword>
<dbReference type="Gene3D" id="3.30.460.10">
    <property type="entry name" value="Beta Polymerase, domain 2"/>
    <property type="match status" value="1"/>
</dbReference>
<evidence type="ECO:0000256" key="4">
    <source>
        <dbReference type="ARBA" id="ARBA00053669"/>
    </source>
</evidence>
<comment type="subcellular location">
    <subcellularLocation>
        <location evidence="1">Mitochondrion</location>
    </subcellularLocation>
</comment>
<dbReference type="FunFam" id="3.30.460.10:FF:000018">
    <property type="entry name" value="Mitochondrial assembly of ribosomal large subunit 1"/>
    <property type="match status" value="1"/>
</dbReference>
<evidence type="ECO:0000313" key="8">
    <source>
        <dbReference type="RefSeq" id="XP_034084119.1"/>
    </source>
</evidence>
<dbReference type="NCBIfam" id="TIGR00090">
    <property type="entry name" value="rsfS_iojap_ybeB"/>
    <property type="match status" value="1"/>
</dbReference>
<dbReference type="FunCoup" id="A0A6P8V1R5">
    <property type="interactions" value="242"/>
</dbReference>
<evidence type="ECO:0000256" key="1">
    <source>
        <dbReference type="ARBA" id="ARBA00004173"/>
    </source>
</evidence>
<name>A0A6P8V1R5_GYMAC</name>
<feature type="compositionally biased region" description="Basic and acidic residues" evidence="6">
    <location>
        <begin position="86"/>
        <end position="97"/>
    </location>
</feature>
<accession>A0A6P8V1R5</accession>
<reference evidence="8" key="1">
    <citation type="submission" date="2025-08" db="UniProtKB">
        <authorList>
            <consortium name="RefSeq"/>
        </authorList>
    </citation>
    <scope>IDENTIFICATION</scope>
</reference>
<dbReference type="GO" id="GO:0090071">
    <property type="term" value="P:negative regulation of ribosome biogenesis"/>
    <property type="evidence" value="ECO:0007669"/>
    <property type="project" value="TreeGrafter"/>
</dbReference>
<evidence type="ECO:0000256" key="3">
    <source>
        <dbReference type="ARBA" id="ARBA00023128"/>
    </source>
</evidence>
<comment type="function">
    <text evidence="4">Required for normal mitochondrial ribosome function and mitochondrial translation. May play a role in ribosome biogenesis by preventing premature association of the 28S and 39S ribosomal subunits. Interacts with mitochondrial ribosomal protein uL14m (MRPL14), probably blocking formation of intersubunit bridge B8, preventing association of the 28S and 39S ribosomal subunits. Addition to isolated mitochondrial ribosomal subunits partially inhibits translation, probably by interfering with the association of the 28S and 39S ribosomal subunits and the formation of functional ribosomes. May also participate in the assembly and/or regulation of the stability of the large subunit of the mitochondrial ribosome. May function as a ribosomal silencing factor.</text>
</comment>
<dbReference type="InParanoid" id="A0A6P8V1R5"/>
<dbReference type="OrthoDB" id="21330at2759"/>
<evidence type="ECO:0000256" key="6">
    <source>
        <dbReference type="SAM" id="MobiDB-lite"/>
    </source>
</evidence>
<dbReference type="CTD" id="115416"/>
<dbReference type="InterPro" id="IPR043519">
    <property type="entry name" value="NT_sf"/>
</dbReference>
<sequence length="239" mass="27467">MNILTRSRKLISVFKSSVLLDRTGVLRSVCSVAKARKDLCLPPLFTANVPSCQHRHHVSTLNLDTKRLYSEICTESDESTKSTGVFREESQEMERDSSALNQRSPEKFTIDVLVSLLRQENAVDICVIKVPEQITYSEYFIVVSGVSPRHLRAMALYAIKVYKFLKKEGAPDVKMEGKDAEDWMCIDFGNMVVHFMLPESREVFELEKLWTLRKYDEQLKSMPTETLPEDFIYDGKVTK</sequence>
<dbReference type="GO" id="GO:0043023">
    <property type="term" value="F:ribosomal large subunit binding"/>
    <property type="evidence" value="ECO:0007669"/>
    <property type="project" value="TreeGrafter"/>
</dbReference>
<organism evidence="7 8">
    <name type="scientific">Gymnodraco acuticeps</name>
    <name type="common">Antarctic dragonfish</name>
    <dbReference type="NCBI Taxonomy" id="8218"/>
    <lineage>
        <taxon>Eukaryota</taxon>
        <taxon>Metazoa</taxon>
        <taxon>Chordata</taxon>
        <taxon>Craniata</taxon>
        <taxon>Vertebrata</taxon>
        <taxon>Euteleostomi</taxon>
        <taxon>Actinopterygii</taxon>
        <taxon>Neopterygii</taxon>
        <taxon>Teleostei</taxon>
        <taxon>Neoteleostei</taxon>
        <taxon>Acanthomorphata</taxon>
        <taxon>Eupercaria</taxon>
        <taxon>Perciformes</taxon>
        <taxon>Notothenioidei</taxon>
        <taxon>Bathydraconidae</taxon>
        <taxon>Gymnodraco</taxon>
    </lineage>
</organism>
<feature type="region of interest" description="Disordered" evidence="6">
    <location>
        <begin position="80"/>
        <end position="100"/>
    </location>
</feature>
<dbReference type="InterPro" id="IPR004394">
    <property type="entry name" value="Iojap/RsfS/C7orf30"/>
</dbReference>
<protein>
    <recommendedName>
        <fullName evidence="5">Mitochondrial assembly of ribosomal large subunit protein 1</fullName>
    </recommendedName>
</protein>
<dbReference type="Proteomes" id="UP000515161">
    <property type="component" value="Unplaced"/>
</dbReference>
<dbReference type="GO" id="GO:0005739">
    <property type="term" value="C:mitochondrion"/>
    <property type="evidence" value="ECO:0007669"/>
    <property type="project" value="UniProtKB-SubCell"/>
</dbReference>
<gene>
    <name evidence="8" type="primary">malsu1</name>
</gene>
<dbReference type="GeneID" id="117554024"/>
<evidence type="ECO:0000256" key="2">
    <source>
        <dbReference type="ARBA" id="ARBA00010574"/>
    </source>
</evidence>
<proteinExistence type="inferred from homology"/>
<dbReference type="SUPFAM" id="SSF81301">
    <property type="entry name" value="Nucleotidyltransferase"/>
    <property type="match status" value="1"/>
</dbReference>
<dbReference type="PANTHER" id="PTHR21043:SF0">
    <property type="entry name" value="MITOCHONDRIAL ASSEMBLY OF RIBOSOMAL LARGE SUBUNIT PROTEIN 1"/>
    <property type="match status" value="1"/>
</dbReference>
<dbReference type="GO" id="GO:0017148">
    <property type="term" value="P:negative regulation of translation"/>
    <property type="evidence" value="ECO:0007669"/>
    <property type="project" value="TreeGrafter"/>
</dbReference>
<dbReference type="PANTHER" id="PTHR21043">
    <property type="entry name" value="IOJAP SUPERFAMILY ORTHOLOG"/>
    <property type="match status" value="1"/>
</dbReference>
<dbReference type="AlphaFoldDB" id="A0A6P8V1R5"/>
<evidence type="ECO:0000256" key="5">
    <source>
        <dbReference type="ARBA" id="ARBA00073331"/>
    </source>
</evidence>
<comment type="similarity">
    <text evidence="2">Belongs to the Iojap/RsfS family.</text>
</comment>
<keyword evidence="7" id="KW-1185">Reference proteome</keyword>
<dbReference type="KEGG" id="gacu:117554024"/>
<evidence type="ECO:0000313" key="7">
    <source>
        <dbReference type="Proteomes" id="UP000515161"/>
    </source>
</evidence>